<dbReference type="Proteomes" id="UP000502005">
    <property type="component" value="Plasmid pNE1B"/>
</dbReference>
<accession>A0A6B9G6V1</accession>
<dbReference type="EMBL" id="CP024770">
    <property type="protein sequence ID" value="QGY32828.1"/>
    <property type="molecule type" value="Genomic_DNA"/>
</dbReference>
<name>A0A6B9G6V1_PANCY</name>
<dbReference type="AlphaFoldDB" id="A0A6B9G6V1"/>
<organism evidence="2 3">
    <name type="scientific">Pantoea cypripedii</name>
    <name type="common">Pectobacterium cypripedii</name>
    <name type="synonym">Erwinia cypripedii</name>
    <dbReference type="NCBI Taxonomy" id="55209"/>
    <lineage>
        <taxon>Bacteria</taxon>
        <taxon>Pseudomonadati</taxon>
        <taxon>Pseudomonadota</taxon>
        <taxon>Gammaproteobacteria</taxon>
        <taxon>Enterobacterales</taxon>
        <taxon>Erwiniaceae</taxon>
        <taxon>Pantoea</taxon>
    </lineage>
</organism>
<feature type="region of interest" description="Disordered" evidence="1">
    <location>
        <begin position="451"/>
        <end position="487"/>
    </location>
</feature>
<sequence length="487" mass="53826">MQKALKKAKEFGPDTFLNWLGEADVAKRLAEGILSGQSVTSCGLLLEDLANDLLDLLKDGSVSAKNICSALFPAKAKEFIMAVIPQLMLKPAGVRLTRLMEQLAQKDEGTRSDLIDSMSKSSCVPSIERANSEKSNFYERVDSVYERSVFPKLTAARKGKLRDHLPLAFYKQSSDTLETGNLMAVKHRKIASFNKIRNEAEKIAQKLGGDEFGHREITPEMLRETQLEDNERYEKQKNAIVAFRRNYVKSKVSADRIATAKQHRPEPLYVRNLNRLAADMLAVANESNAVKAAEWESRQVRIEPIPGSSDVATDSLFVRTLADAAIKGASSDAASMARSAGHNISSMIGEGKLRRDISDNISRPALVKDLHKLWDKTIKLLESGVEEEYEDLLFSVLEQCEKGIYADALEDYLAAFKAINTIGSGIVNELEESGWGGLATNPEPILAPVEEESDRQELERQISAESSSTASPPSKKNKKTRQALLAD</sequence>
<geneLocation type="plasmid" evidence="3">
    <name>pne1b</name>
</geneLocation>
<reference evidence="2 3" key="1">
    <citation type="submission" date="2017-11" db="EMBL/GenBank/DDBJ databases">
        <title>Genome sequence of Pantoea cypripedii NE1.</title>
        <authorList>
            <person name="Nascimento F.X."/>
        </authorList>
    </citation>
    <scope>NUCLEOTIDE SEQUENCE [LARGE SCALE GENOMIC DNA]</scope>
    <source>
        <strain evidence="2 3">NE1</strain>
        <plasmid evidence="3">pne1b</plasmid>
    </source>
</reference>
<evidence type="ECO:0000313" key="2">
    <source>
        <dbReference type="EMBL" id="QGY32828.1"/>
    </source>
</evidence>
<gene>
    <name evidence="2" type="ORF">CUN67_28225</name>
</gene>
<evidence type="ECO:0000256" key="1">
    <source>
        <dbReference type="SAM" id="MobiDB-lite"/>
    </source>
</evidence>
<dbReference type="RefSeq" id="WP_208718719.1">
    <property type="nucleotide sequence ID" value="NZ_CP024770.1"/>
</dbReference>
<feature type="compositionally biased region" description="Low complexity" evidence="1">
    <location>
        <begin position="463"/>
        <end position="474"/>
    </location>
</feature>
<keyword evidence="2" id="KW-0614">Plasmid</keyword>
<protein>
    <submittedName>
        <fullName evidence="2">Uncharacterized protein</fullName>
    </submittedName>
</protein>
<evidence type="ECO:0000313" key="3">
    <source>
        <dbReference type="Proteomes" id="UP000502005"/>
    </source>
</evidence>
<proteinExistence type="predicted"/>